<dbReference type="EMBL" id="LAZR01045838">
    <property type="protein sequence ID" value="KKK97918.1"/>
    <property type="molecule type" value="Genomic_DNA"/>
</dbReference>
<sequence>MSKGKEKMTKFLNTLALCLLLIAGSSWLYATDYPGGGGSDGFTDPTANNTWTADQTFNDNVNILFGTSGNGSIDYDGTNLTLNSQVSGTGHVTIVEGTSGAGNSGEQTLNLVQLSDSSGGADMSFIHDTSTAADSDSTGVFRFRAKDDSQTFRQIGTLRMVFADVSSTTMDSKFTFGVMNNVNAGNNNTEASLS</sequence>
<comment type="caution">
    <text evidence="1">The sequence shown here is derived from an EMBL/GenBank/DDBJ whole genome shotgun (WGS) entry which is preliminary data.</text>
</comment>
<evidence type="ECO:0000313" key="1">
    <source>
        <dbReference type="EMBL" id="KKK97918.1"/>
    </source>
</evidence>
<dbReference type="AlphaFoldDB" id="A0A0F8ZVP2"/>
<feature type="non-terminal residue" evidence="1">
    <location>
        <position position="194"/>
    </location>
</feature>
<proteinExistence type="predicted"/>
<name>A0A0F8ZVP2_9ZZZZ</name>
<protein>
    <submittedName>
        <fullName evidence="1">Uncharacterized protein</fullName>
    </submittedName>
</protein>
<organism evidence="1">
    <name type="scientific">marine sediment metagenome</name>
    <dbReference type="NCBI Taxonomy" id="412755"/>
    <lineage>
        <taxon>unclassified sequences</taxon>
        <taxon>metagenomes</taxon>
        <taxon>ecological metagenomes</taxon>
    </lineage>
</organism>
<gene>
    <name evidence="1" type="ORF">LCGC14_2647940</name>
</gene>
<reference evidence="1" key="1">
    <citation type="journal article" date="2015" name="Nature">
        <title>Complex archaea that bridge the gap between prokaryotes and eukaryotes.</title>
        <authorList>
            <person name="Spang A."/>
            <person name="Saw J.H."/>
            <person name="Jorgensen S.L."/>
            <person name="Zaremba-Niedzwiedzka K."/>
            <person name="Martijn J."/>
            <person name="Lind A.E."/>
            <person name="van Eijk R."/>
            <person name="Schleper C."/>
            <person name="Guy L."/>
            <person name="Ettema T.J."/>
        </authorList>
    </citation>
    <scope>NUCLEOTIDE SEQUENCE</scope>
</reference>
<accession>A0A0F8ZVP2</accession>